<dbReference type="AlphaFoldDB" id="A0A2Z4BX67"/>
<dbReference type="PANTHER" id="PTHR22916:SF3">
    <property type="entry name" value="UDP-GLCNAC:BETAGAL BETA-1,3-N-ACETYLGLUCOSAMINYLTRANSFERASE-LIKE PROTEIN 1"/>
    <property type="match status" value="1"/>
</dbReference>
<gene>
    <name evidence="2" type="primary">gt1</name>
</gene>
<evidence type="ECO:0000313" key="2">
    <source>
        <dbReference type="EMBL" id="AWU66642.1"/>
    </source>
</evidence>
<evidence type="ECO:0000259" key="1">
    <source>
        <dbReference type="Pfam" id="PF00535"/>
    </source>
</evidence>
<reference evidence="2" key="1">
    <citation type="submission" date="2018-05" db="EMBL/GenBank/DDBJ databases">
        <authorList>
            <person name="Lanie J.A."/>
            <person name="Ng W.-L."/>
            <person name="Kazmierczak K.M."/>
            <person name="Andrzejewski T.M."/>
            <person name="Davidsen T.M."/>
            <person name="Wayne K.J."/>
            <person name="Tettelin H."/>
            <person name="Glass J.I."/>
            <person name="Rusch D."/>
            <person name="Podicherti R."/>
            <person name="Tsui H.-C.T."/>
            <person name="Winkler M.E."/>
        </authorList>
    </citation>
    <scope>NUCLEOTIDE SEQUENCE</scope>
    <source>
        <strain evidence="2">O14_G3537</strain>
    </source>
</reference>
<dbReference type="InterPro" id="IPR029044">
    <property type="entry name" value="Nucleotide-diphossugar_trans"/>
</dbReference>
<dbReference type="SUPFAM" id="SSF53448">
    <property type="entry name" value="Nucleotide-diphospho-sugar transferases"/>
    <property type="match status" value="1"/>
</dbReference>
<dbReference type="EMBL" id="MH325893">
    <property type="protein sequence ID" value="AWU66642.1"/>
    <property type="molecule type" value="Genomic_DNA"/>
</dbReference>
<dbReference type="GO" id="GO:0016758">
    <property type="term" value="F:hexosyltransferase activity"/>
    <property type="evidence" value="ECO:0007669"/>
    <property type="project" value="UniProtKB-ARBA"/>
</dbReference>
<name>A0A2Z4BX67_9ENTR</name>
<feature type="domain" description="Glycosyltransferase 2-like" evidence="1">
    <location>
        <begin position="10"/>
        <end position="139"/>
    </location>
</feature>
<proteinExistence type="predicted"/>
<keyword evidence="2" id="KW-0808">Transferase</keyword>
<organism evidence="2">
    <name type="scientific">Citrobacter werkmanii</name>
    <dbReference type="NCBI Taxonomy" id="67827"/>
    <lineage>
        <taxon>Bacteria</taxon>
        <taxon>Pseudomonadati</taxon>
        <taxon>Pseudomonadota</taxon>
        <taxon>Gammaproteobacteria</taxon>
        <taxon>Enterobacterales</taxon>
        <taxon>Enterobacteriaceae</taxon>
        <taxon>Citrobacter</taxon>
        <taxon>Citrobacter freundii complex</taxon>
    </lineage>
</organism>
<dbReference type="InterPro" id="IPR001173">
    <property type="entry name" value="Glyco_trans_2-like"/>
</dbReference>
<sequence>MKNFTNPMISIIMPAYNGGEYITQAIQSVIDQTYKNWELIIIDDHSVDDSYSIAQHFTVNHPNIKLYQTEHKGSGAAVARNIGIAAATGRFIAFLDCDDFWLPKKLSKQINLLLSTDAHFCYSAYAIFNAKDNKKTGEFKPSAKISYDKLLRGCDIGCLTVIYDTEFLGKKFFPMVEKEDYALWLDIIKTEGVKFTVCNEITAYYRLSEQSISSNKWKELSRQLRIYRNVEQMSIFKSFFYLIRYALYGIQKHYFSYRRG</sequence>
<accession>A0A2Z4BX67</accession>
<dbReference type="CDD" id="cd00761">
    <property type="entry name" value="Glyco_tranf_GTA_type"/>
    <property type="match status" value="1"/>
</dbReference>
<dbReference type="Gene3D" id="3.90.550.10">
    <property type="entry name" value="Spore Coat Polysaccharide Biosynthesis Protein SpsA, Chain A"/>
    <property type="match status" value="1"/>
</dbReference>
<dbReference type="Pfam" id="PF00535">
    <property type="entry name" value="Glycos_transf_2"/>
    <property type="match status" value="1"/>
</dbReference>
<dbReference type="PANTHER" id="PTHR22916">
    <property type="entry name" value="GLYCOSYLTRANSFERASE"/>
    <property type="match status" value="1"/>
</dbReference>
<protein>
    <submittedName>
        <fullName evidence="2">Glycosyl transferase</fullName>
    </submittedName>
</protein>